<dbReference type="EMBL" id="FRBW01000004">
    <property type="protein sequence ID" value="SHM95732.1"/>
    <property type="molecule type" value="Genomic_DNA"/>
</dbReference>
<proteinExistence type="predicted"/>
<dbReference type="Pfam" id="PF13704">
    <property type="entry name" value="Glyco_tranf_2_4"/>
    <property type="match status" value="1"/>
</dbReference>
<sequence>MKIHLHCVNWNSIEFIDYFFRHYDGFVSRYFVNDDGSTDGSLEYLSRRPDVTLAAKPRLDSESYVLESLHSHLTSWKRSAGLADWVIVVDMDEHIYHPDLPLYLERVTREGVTAIPALGFQMLSRKMPDKNVRLTDEIRVGAPWKQMSKLVMFRPDAVLDPGFAIGRHTAEPKGDIRYPDRDELLLLHYKYIGFDALKLRHAQAQARRRKADLQNGWGHRYAFDEQKLEEDFSAFEARSLDVSGMRDPHLQHEEPRWWR</sequence>
<evidence type="ECO:0000313" key="2">
    <source>
        <dbReference type="Proteomes" id="UP000186002"/>
    </source>
</evidence>
<accession>A0A1M7MX33</accession>
<dbReference type="AlphaFoldDB" id="A0A1M7MX33"/>
<dbReference type="STRING" id="735517.SAMN05444272_3598"/>
<dbReference type="GO" id="GO:0016740">
    <property type="term" value="F:transferase activity"/>
    <property type="evidence" value="ECO:0007669"/>
    <property type="project" value="UniProtKB-KW"/>
</dbReference>
<reference evidence="1 2" key="1">
    <citation type="submission" date="2016-11" db="EMBL/GenBank/DDBJ databases">
        <authorList>
            <person name="Jaros S."/>
            <person name="Januszkiewicz K."/>
            <person name="Wedrychowicz H."/>
        </authorList>
    </citation>
    <scope>NUCLEOTIDE SEQUENCE [LARGE SCALE GENOMIC DNA]</scope>
    <source>
        <strain evidence="1 2">DSM 22153</strain>
    </source>
</reference>
<dbReference type="RefSeq" id="WP_073014694.1">
    <property type="nucleotide sequence ID" value="NZ_FRBW01000004.1"/>
</dbReference>
<gene>
    <name evidence="1" type="ORF">SAMN05444272_3598</name>
</gene>
<organism evidence="1 2">
    <name type="scientific">Roseibium suaedae</name>
    <dbReference type="NCBI Taxonomy" id="735517"/>
    <lineage>
        <taxon>Bacteria</taxon>
        <taxon>Pseudomonadati</taxon>
        <taxon>Pseudomonadota</taxon>
        <taxon>Alphaproteobacteria</taxon>
        <taxon>Hyphomicrobiales</taxon>
        <taxon>Stappiaceae</taxon>
        <taxon>Roseibium</taxon>
    </lineage>
</organism>
<dbReference type="OrthoDB" id="3010234at2"/>
<dbReference type="Proteomes" id="UP000186002">
    <property type="component" value="Unassembled WGS sequence"/>
</dbReference>
<evidence type="ECO:0000313" key="1">
    <source>
        <dbReference type="EMBL" id="SHM95732.1"/>
    </source>
</evidence>
<name>A0A1M7MX33_9HYPH</name>
<keyword evidence="2" id="KW-1185">Reference proteome</keyword>
<keyword evidence="1" id="KW-0808">Transferase</keyword>
<protein>
    <submittedName>
        <fullName evidence="1">Glycosyl transferase family 2</fullName>
    </submittedName>
</protein>